<organism evidence="1 2">
    <name type="scientific">Plakobranchus ocellatus</name>
    <dbReference type="NCBI Taxonomy" id="259542"/>
    <lineage>
        <taxon>Eukaryota</taxon>
        <taxon>Metazoa</taxon>
        <taxon>Spiralia</taxon>
        <taxon>Lophotrochozoa</taxon>
        <taxon>Mollusca</taxon>
        <taxon>Gastropoda</taxon>
        <taxon>Heterobranchia</taxon>
        <taxon>Euthyneura</taxon>
        <taxon>Panpulmonata</taxon>
        <taxon>Sacoglossa</taxon>
        <taxon>Placobranchoidea</taxon>
        <taxon>Plakobranchidae</taxon>
        <taxon>Plakobranchus</taxon>
    </lineage>
</organism>
<dbReference type="AlphaFoldDB" id="A0AAV3XYP4"/>
<sequence length="116" mass="12123">MCILRACCGDAFPQPTSAHGSDVYKLKTAGAPSAPPSPTGIIQLECTAQEIVRRLKNCPPSRGATWCGCADQSMSGSGCEISRYDSISEKNQSVGISCSHPSTTTLHAAGTHTHMV</sequence>
<evidence type="ECO:0000313" key="2">
    <source>
        <dbReference type="Proteomes" id="UP000735302"/>
    </source>
</evidence>
<reference evidence="1 2" key="1">
    <citation type="journal article" date="2021" name="Elife">
        <title>Chloroplast acquisition without the gene transfer in kleptoplastic sea slugs, Plakobranchus ocellatus.</title>
        <authorList>
            <person name="Maeda T."/>
            <person name="Takahashi S."/>
            <person name="Yoshida T."/>
            <person name="Shimamura S."/>
            <person name="Takaki Y."/>
            <person name="Nagai Y."/>
            <person name="Toyoda A."/>
            <person name="Suzuki Y."/>
            <person name="Arimoto A."/>
            <person name="Ishii H."/>
            <person name="Satoh N."/>
            <person name="Nishiyama T."/>
            <person name="Hasebe M."/>
            <person name="Maruyama T."/>
            <person name="Minagawa J."/>
            <person name="Obokata J."/>
            <person name="Shigenobu S."/>
        </authorList>
    </citation>
    <scope>NUCLEOTIDE SEQUENCE [LARGE SCALE GENOMIC DNA]</scope>
</reference>
<keyword evidence="2" id="KW-1185">Reference proteome</keyword>
<gene>
    <name evidence="1" type="ORF">PoB_000156900</name>
</gene>
<dbReference type="Proteomes" id="UP000735302">
    <property type="component" value="Unassembled WGS sequence"/>
</dbReference>
<accession>A0AAV3XYP4</accession>
<proteinExistence type="predicted"/>
<dbReference type="EMBL" id="BLXT01000208">
    <property type="protein sequence ID" value="GFN75063.1"/>
    <property type="molecule type" value="Genomic_DNA"/>
</dbReference>
<evidence type="ECO:0000313" key="1">
    <source>
        <dbReference type="EMBL" id="GFN75063.1"/>
    </source>
</evidence>
<name>A0AAV3XYP4_9GAST</name>
<comment type="caution">
    <text evidence="1">The sequence shown here is derived from an EMBL/GenBank/DDBJ whole genome shotgun (WGS) entry which is preliminary data.</text>
</comment>
<protein>
    <submittedName>
        <fullName evidence="1">Uncharacterized protein</fullName>
    </submittedName>
</protein>